<protein>
    <recommendedName>
        <fullName evidence="2">histidine kinase</fullName>
        <ecNumber evidence="2">2.7.13.3</ecNumber>
    </recommendedName>
</protein>
<dbReference type="EC" id="2.7.13.3" evidence="2"/>
<keyword evidence="5" id="KW-1185">Reference proteome</keyword>
<evidence type="ECO:0000256" key="2">
    <source>
        <dbReference type="ARBA" id="ARBA00012438"/>
    </source>
</evidence>
<comment type="catalytic activity">
    <reaction evidence="1">
        <text>ATP + protein L-histidine = ADP + protein N-phospho-L-histidine.</text>
        <dbReference type="EC" id="2.7.13.3"/>
    </reaction>
</comment>
<dbReference type="EMBL" id="VLLB01000008">
    <property type="protein sequence ID" value="TWI62652.1"/>
    <property type="molecule type" value="Genomic_DNA"/>
</dbReference>
<evidence type="ECO:0000313" key="4">
    <source>
        <dbReference type="EMBL" id="TWI62652.1"/>
    </source>
</evidence>
<dbReference type="SUPFAM" id="SSF47384">
    <property type="entry name" value="Homodimeric domain of signal transducing histidine kinase"/>
    <property type="match status" value="1"/>
</dbReference>
<sequence>MLPGYEAFQMYNIPLSTEFDVFAARQRAVQIAGICGFTSLNQIRLGTIVSDLARDLIQSGSGTVRFALRGVMPAASLEIAIRQDSDGPQPQQWSARHSAGAARQAQSWSDQFHLDLSAGGAGIVFSRRCPPGAELTLESFERQAGALASLPADVALARALLRNDALEGEVTGLTASRTALQGRFDVLEGASRAMGERYEALEDASRLMAERYDALGLRADAALLADARKGEFLAILAHELRSPLAAAGAAAEVLTNAPAIEREQLRRIGQMI</sequence>
<dbReference type="Gene3D" id="1.10.287.130">
    <property type="match status" value="1"/>
</dbReference>
<comment type="caution">
    <text evidence="4">The sequence shown here is derived from an EMBL/GenBank/DDBJ whole genome shotgun (WGS) entry which is preliminary data.</text>
</comment>
<reference evidence="4 5" key="1">
    <citation type="journal article" date="2015" name="Stand. Genomic Sci.">
        <title>Genomic Encyclopedia of Bacterial and Archaeal Type Strains, Phase III: the genomes of soil and plant-associated and newly described type strains.</title>
        <authorList>
            <person name="Whitman W.B."/>
            <person name="Woyke T."/>
            <person name="Klenk H.P."/>
            <person name="Zhou Y."/>
            <person name="Lilburn T.G."/>
            <person name="Beck B.J."/>
            <person name="De Vos P."/>
            <person name="Vandamme P."/>
            <person name="Eisen J.A."/>
            <person name="Garrity G."/>
            <person name="Hugenholtz P."/>
            <person name="Kyrpides N.C."/>
        </authorList>
    </citation>
    <scope>NUCLEOTIDE SEQUENCE [LARGE SCALE GENOMIC DNA]</scope>
    <source>
        <strain evidence="4 5">CGMCC 1.10822</strain>
    </source>
</reference>
<dbReference type="InterPro" id="IPR036097">
    <property type="entry name" value="HisK_dim/P_sf"/>
</dbReference>
<dbReference type="AlphaFoldDB" id="A0A562R0Q3"/>
<dbReference type="Proteomes" id="UP000318431">
    <property type="component" value="Unassembled WGS sequence"/>
</dbReference>
<feature type="domain" description="Signal transduction histidine kinase dimerisation/phosphoacceptor" evidence="3">
    <location>
        <begin position="229"/>
        <end position="268"/>
    </location>
</feature>
<name>A0A562R0Q3_9BURK</name>
<accession>A0A562R0Q3</accession>
<evidence type="ECO:0000259" key="3">
    <source>
        <dbReference type="Pfam" id="PF00512"/>
    </source>
</evidence>
<proteinExistence type="predicted"/>
<dbReference type="Pfam" id="PF00512">
    <property type="entry name" value="HisKA"/>
    <property type="match status" value="1"/>
</dbReference>
<dbReference type="InterPro" id="IPR003661">
    <property type="entry name" value="HisK_dim/P_dom"/>
</dbReference>
<organism evidence="4 5">
    <name type="scientific">Pseudoduganella lurida</name>
    <dbReference type="NCBI Taxonomy" id="1036180"/>
    <lineage>
        <taxon>Bacteria</taxon>
        <taxon>Pseudomonadati</taxon>
        <taxon>Pseudomonadota</taxon>
        <taxon>Betaproteobacteria</taxon>
        <taxon>Burkholderiales</taxon>
        <taxon>Oxalobacteraceae</taxon>
        <taxon>Telluria group</taxon>
        <taxon>Pseudoduganella</taxon>
    </lineage>
</organism>
<gene>
    <name evidence="4" type="ORF">IP91_04174</name>
</gene>
<evidence type="ECO:0000313" key="5">
    <source>
        <dbReference type="Proteomes" id="UP000318431"/>
    </source>
</evidence>
<evidence type="ECO:0000256" key="1">
    <source>
        <dbReference type="ARBA" id="ARBA00000085"/>
    </source>
</evidence>
<dbReference type="GO" id="GO:0000155">
    <property type="term" value="F:phosphorelay sensor kinase activity"/>
    <property type="evidence" value="ECO:0007669"/>
    <property type="project" value="InterPro"/>
</dbReference>